<dbReference type="AlphaFoldDB" id="A0A0D1ZRX4"/>
<dbReference type="OrthoDB" id="4116913at2759"/>
<dbReference type="Gene3D" id="4.10.240.10">
    <property type="entry name" value="Zn(2)-C6 fungal-type DNA-binding domain"/>
    <property type="match status" value="1"/>
</dbReference>
<evidence type="ECO:0000313" key="10">
    <source>
        <dbReference type="Proteomes" id="UP000054302"/>
    </source>
</evidence>
<dbReference type="GO" id="GO:0006351">
    <property type="term" value="P:DNA-templated transcription"/>
    <property type="evidence" value="ECO:0007669"/>
    <property type="project" value="InterPro"/>
</dbReference>
<reference evidence="9 10" key="1">
    <citation type="submission" date="2015-01" db="EMBL/GenBank/DDBJ databases">
        <title>The Genome Sequence of Exophiala mesophila CBS40295.</title>
        <authorList>
            <consortium name="The Broad Institute Genomics Platform"/>
            <person name="Cuomo C."/>
            <person name="de Hoog S."/>
            <person name="Gorbushina A."/>
            <person name="Stielow B."/>
            <person name="Teixiera M."/>
            <person name="Abouelleil A."/>
            <person name="Chapman S.B."/>
            <person name="Priest M."/>
            <person name="Young S.K."/>
            <person name="Wortman J."/>
            <person name="Nusbaum C."/>
            <person name="Birren B."/>
        </authorList>
    </citation>
    <scope>NUCLEOTIDE SEQUENCE [LARGE SCALE GENOMIC DNA]</scope>
    <source>
        <strain evidence="9 10">CBS 40295</strain>
    </source>
</reference>
<dbReference type="CDD" id="cd00067">
    <property type="entry name" value="GAL4"/>
    <property type="match status" value="1"/>
</dbReference>
<dbReference type="PROSITE" id="PS50048">
    <property type="entry name" value="ZN2_CY6_FUNGAL_2"/>
    <property type="match status" value="1"/>
</dbReference>
<dbReference type="InterPro" id="IPR007219">
    <property type="entry name" value="XnlR_reg_dom"/>
</dbReference>
<dbReference type="InterPro" id="IPR001138">
    <property type="entry name" value="Zn2Cys6_DnaBD"/>
</dbReference>
<dbReference type="PROSITE" id="PS00463">
    <property type="entry name" value="ZN2_CY6_FUNGAL_1"/>
    <property type="match status" value="1"/>
</dbReference>
<organism evidence="9 10">
    <name type="scientific">Exophiala mesophila</name>
    <name type="common">Black yeast-like fungus</name>
    <dbReference type="NCBI Taxonomy" id="212818"/>
    <lineage>
        <taxon>Eukaryota</taxon>
        <taxon>Fungi</taxon>
        <taxon>Dikarya</taxon>
        <taxon>Ascomycota</taxon>
        <taxon>Pezizomycotina</taxon>
        <taxon>Eurotiomycetes</taxon>
        <taxon>Chaetothyriomycetidae</taxon>
        <taxon>Chaetothyriales</taxon>
        <taxon>Herpotrichiellaceae</taxon>
        <taxon>Exophiala</taxon>
    </lineage>
</organism>
<dbReference type="PANTHER" id="PTHR46910:SF37">
    <property type="entry name" value="ZN(II)2CYS6 TRANSCRIPTION FACTOR (EUROFUNG)"/>
    <property type="match status" value="1"/>
</dbReference>
<protein>
    <recommendedName>
        <fullName evidence="8">Zn(2)-C6 fungal-type domain-containing protein</fullName>
    </recommendedName>
</protein>
<dbReference type="Pfam" id="PF04082">
    <property type="entry name" value="Fungal_trans"/>
    <property type="match status" value="1"/>
</dbReference>
<evidence type="ECO:0000256" key="6">
    <source>
        <dbReference type="ARBA" id="ARBA00023242"/>
    </source>
</evidence>
<dbReference type="Pfam" id="PF00172">
    <property type="entry name" value="Zn_clus"/>
    <property type="match status" value="1"/>
</dbReference>
<evidence type="ECO:0000256" key="4">
    <source>
        <dbReference type="ARBA" id="ARBA00023125"/>
    </source>
</evidence>
<dbReference type="SMART" id="SM00906">
    <property type="entry name" value="Fungal_trans"/>
    <property type="match status" value="1"/>
</dbReference>
<dbReference type="GO" id="GO:0005634">
    <property type="term" value="C:nucleus"/>
    <property type="evidence" value="ECO:0007669"/>
    <property type="project" value="UniProtKB-SubCell"/>
</dbReference>
<dbReference type="InterPro" id="IPR050987">
    <property type="entry name" value="AtrR-like"/>
</dbReference>
<dbReference type="EMBL" id="KN847520">
    <property type="protein sequence ID" value="KIV96719.1"/>
    <property type="molecule type" value="Genomic_DNA"/>
</dbReference>
<feature type="domain" description="Zn(2)-C6 fungal-type" evidence="8">
    <location>
        <begin position="24"/>
        <end position="56"/>
    </location>
</feature>
<dbReference type="InterPro" id="IPR036864">
    <property type="entry name" value="Zn2-C6_fun-type_DNA-bd_sf"/>
</dbReference>
<dbReference type="GO" id="GO:0003677">
    <property type="term" value="F:DNA binding"/>
    <property type="evidence" value="ECO:0007669"/>
    <property type="project" value="UniProtKB-KW"/>
</dbReference>
<dbReference type="RefSeq" id="XP_016228293.1">
    <property type="nucleotide sequence ID" value="XM_016364644.1"/>
</dbReference>
<dbReference type="CDD" id="cd12148">
    <property type="entry name" value="fungal_TF_MHR"/>
    <property type="match status" value="1"/>
</dbReference>
<evidence type="ECO:0000256" key="3">
    <source>
        <dbReference type="ARBA" id="ARBA00023015"/>
    </source>
</evidence>
<feature type="region of interest" description="Disordered" evidence="7">
    <location>
        <begin position="91"/>
        <end position="113"/>
    </location>
</feature>
<keyword evidence="6" id="KW-0539">Nucleus</keyword>
<dbReference type="GeneID" id="27318390"/>
<dbReference type="Proteomes" id="UP000054302">
    <property type="component" value="Unassembled WGS sequence"/>
</dbReference>
<dbReference type="VEuPathDB" id="FungiDB:PV10_00545"/>
<evidence type="ECO:0000256" key="2">
    <source>
        <dbReference type="ARBA" id="ARBA00022723"/>
    </source>
</evidence>
<keyword evidence="5" id="KW-0804">Transcription</keyword>
<keyword evidence="10" id="KW-1185">Reference proteome</keyword>
<sequence>MSPTEALKAEAGDSSKAKSNNAHACDVCRVKKRRCDLSTGVLRCSYCTKTNSHCEITHVIKPRQRRKKKMMQTLEDRIHSLEELIRTAMAPGADAPLRETKNSLNPSSQPVFGSTDVNSTSIESALRSLQQTSVARSQQQTDLPVPADISAIHTSNDISHYSHEIESSESTSWDEPVTEYAATSVRHGPVPTDLDLRPRAKVSKDRICTMPSPEAAYFLLQEYLVDFNMALPLFNAKTIFELFQDCYNGRADGKVLSWVAMKLVLAIAHRLRAMSPLGVPQDHEITQIYLNDTLAQMPAIVKEKPSLLLCQCYLGLVFVFLTSFDSHPAAMFASTAVRIAQDLMKDIQSQTLPERIQRQRLLWIAYSQDADLSLKAGRIPTLNSTLLEADLPLDDFSEGVGEVRATSGEFRINAFRLLAEISLIETELARPTQASNLLSLTDHEYMASLQVTDLKLDHWRRRWIFALTPLKLYQLLHRSDLVHVIVLEARYLVSLFSLLARKDRRYQGSPRLFSADGILQRILKTRSPQVVSDARHFLGLVSLIPGDDIALNWITLDCITSSLAVIIANTIDEPLTEVAAPDLKMAESVLFTLGQLCSISKDADLGAAHKVCIDLFLLANRRAPAT</sequence>
<dbReference type="SMART" id="SM00066">
    <property type="entry name" value="GAL4"/>
    <property type="match status" value="1"/>
</dbReference>
<accession>A0A0D1ZRX4</accession>
<proteinExistence type="predicted"/>
<name>A0A0D1ZRX4_EXOME</name>
<dbReference type="SUPFAM" id="SSF57701">
    <property type="entry name" value="Zn2/Cys6 DNA-binding domain"/>
    <property type="match status" value="1"/>
</dbReference>
<dbReference type="OMA" id="WICFIND"/>
<dbReference type="GO" id="GO:0008270">
    <property type="term" value="F:zinc ion binding"/>
    <property type="evidence" value="ECO:0007669"/>
    <property type="project" value="InterPro"/>
</dbReference>
<evidence type="ECO:0000259" key="8">
    <source>
        <dbReference type="PROSITE" id="PS50048"/>
    </source>
</evidence>
<keyword evidence="2" id="KW-0479">Metal-binding</keyword>
<keyword evidence="4" id="KW-0238">DNA-binding</keyword>
<evidence type="ECO:0000256" key="5">
    <source>
        <dbReference type="ARBA" id="ARBA00023163"/>
    </source>
</evidence>
<feature type="compositionally biased region" description="Polar residues" evidence="7">
    <location>
        <begin position="102"/>
        <end position="113"/>
    </location>
</feature>
<dbReference type="HOGENOM" id="CLU_011099_5_1_1"/>
<dbReference type="PANTHER" id="PTHR46910">
    <property type="entry name" value="TRANSCRIPTION FACTOR PDR1"/>
    <property type="match status" value="1"/>
</dbReference>
<keyword evidence="3" id="KW-0805">Transcription regulation</keyword>
<evidence type="ECO:0000256" key="1">
    <source>
        <dbReference type="ARBA" id="ARBA00004123"/>
    </source>
</evidence>
<evidence type="ECO:0000313" key="9">
    <source>
        <dbReference type="EMBL" id="KIV96719.1"/>
    </source>
</evidence>
<evidence type="ECO:0000256" key="7">
    <source>
        <dbReference type="SAM" id="MobiDB-lite"/>
    </source>
</evidence>
<gene>
    <name evidence="9" type="ORF">PV10_00545</name>
</gene>
<dbReference type="GO" id="GO:0000981">
    <property type="term" value="F:DNA-binding transcription factor activity, RNA polymerase II-specific"/>
    <property type="evidence" value="ECO:0007669"/>
    <property type="project" value="InterPro"/>
</dbReference>
<comment type="subcellular location">
    <subcellularLocation>
        <location evidence="1">Nucleus</location>
    </subcellularLocation>
</comment>